<dbReference type="InterPro" id="IPR002885">
    <property type="entry name" value="PPR_rpt"/>
</dbReference>
<comment type="similarity">
    <text evidence="2">Belongs to the PPR family. P subfamily.</text>
</comment>
<dbReference type="GO" id="GO:0005739">
    <property type="term" value="C:mitochondrion"/>
    <property type="evidence" value="ECO:0007669"/>
    <property type="project" value="UniProtKB-SubCell"/>
</dbReference>
<feature type="repeat" description="PPR" evidence="4">
    <location>
        <begin position="668"/>
        <end position="702"/>
    </location>
</feature>
<evidence type="ECO:0000313" key="6">
    <source>
        <dbReference type="Proteomes" id="UP000478008"/>
    </source>
</evidence>
<evidence type="ECO:0000313" key="5">
    <source>
        <dbReference type="EMBL" id="VUG15809.1"/>
    </source>
</evidence>
<sequence length="826" mass="94933">MLSRFLASSRRTALAVQNKAYVYATLRKRATLKTTYKRFYSEDTRNADEADSNFEEEKPVSTETVKRNYYERRNANDNRYNREDRPGYYRENREKITDFAEAQEKGLSTTSLIGILTSDPTMGPTEILDNLEMVLAANEERKQSGENSAYAYKDSYRLVNASVPLGHKLFSRLHQLNSEDKGGNVQDSVLFSNVIKSFTKYKLLHVSHMNRYLQCLINEGQFSRALSTWINALDYFKGQPERMVDFRETNGHTPKSFIGSTEQFFYSGLVSYILSLEENKSKLDPDFVELILKDLGSDPSFSSLSNFFRLTHLDSKLANHVKYIWMNYLRSKIDYNNKASWANVLTAAKENKTAKVEDLITNNIANAEKKGQALTSETWAHIMLIYTVDKNYTKALSTWKMATQDYKITPTVALWNQLLLANARSSSANRLLRIESVWKLLKNSDCKPNAESYRYLMEGYSACGLLSKSMKTLEKVEEEHPEFPVSGLKEQLISGMIENGFGKEADQLFKLYNKENLLAEAERKNGDGADAEKGAQIKADATEKFKPSIVLYNKLLHYFLKNDRFDSATEILNDMIEAGKKDKSLAPDIATWTTVVDMLMKQAKKIGASEEFITNELSKILQAMRDNNIRLNEQAMTMIVTNLSRNPRTAELGWQFFLTMKKASKRLSTVTYTSVIYSECLGNRMDRALELFTEGLEEGIKLRPQYYNLIFKGFSDHPNVESTMKFYKFINMKTKGKPDEVPNFFTFYYLLRGAMFSGDKKFVQFVVDEMDKSELKHYGKMIPGLLEEVEGTGMVTVPESLKKRVEEDVNFEKKRKQQPKEKARYE</sequence>
<comment type="subcellular location">
    <subcellularLocation>
        <location evidence="1">Mitochondrion</location>
    </subcellularLocation>
</comment>
<reference evidence="5 6" key="1">
    <citation type="submission" date="2019-07" db="EMBL/GenBank/DDBJ databases">
        <authorList>
            <person name="Friedrich A."/>
            <person name="Schacherer J."/>
        </authorList>
    </citation>
    <scope>NUCLEOTIDE SEQUENCE [LARGE SCALE GENOMIC DNA]</scope>
</reference>
<dbReference type="PANTHER" id="PTHR46128:SF211">
    <property type="entry name" value="PENTACOTRIPEPTIDE-REPEAT REGION OF PRORP DOMAIN-CONTAINING PROTEIN"/>
    <property type="match status" value="1"/>
</dbReference>
<dbReference type="InterPro" id="IPR050872">
    <property type="entry name" value="PPR_P_subfamily"/>
</dbReference>
<keyword evidence="6" id="KW-1185">Reference proteome</keyword>
<dbReference type="AlphaFoldDB" id="A0A7D9GZ37"/>
<feature type="repeat" description="PPR" evidence="4">
    <location>
        <begin position="548"/>
        <end position="582"/>
    </location>
</feature>
<evidence type="ECO:0000256" key="4">
    <source>
        <dbReference type="PROSITE-ProRule" id="PRU00708"/>
    </source>
</evidence>
<protein>
    <recommendedName>
        <fullName evidence="3">Mitochondrial 15S rRNA processing factor CCM1</fullName>
    </recommendedName>
</protein>
<dbReference type="Pfam" id="PF13041">
    <property type="entry name" value="PPR_2"/>
    <property type="match status" value="1"/>
</dbReference>
<gene>
    <name evidence="5" type="ORF">DEBR0S1_00606G</name>
</gene>
<accession>A0A7D9GZ37</accession>
<dbReference type="NCBIfam" id="TIGR00756">
    <property type="entry name" value="PPR"/>
    <property type="match status" value="1"/>
</dbReference>
<dbReference type="InterPro" id="IPR011990">
    <property type="entry name" value="TPR-like_helical_dom_sf"/>
</dbReference>
<organism evidence="5 6">
    <name type="scientific">Dekkera bruxellensis</name>
    <name type="common">Brettanomyces custersii</name>
    <dbReference type="NCBI Taxonomy" id="5007"/>
    <lineage>
        <taxon>Eukaryota</taxon>
        <taxon>Fungi</taxon>
        <taxon>Dikarya</taxon>
        <taxon>Ascomycota</taxon>
        <taxon>Saccharomycotina</taxon>
        <taxon>Pichiomycetes</taxon>
        <taxon>Pichiales</taxon>
        <taxon>Pichiaceae</taxon>
        <taxon>Brettanomyces</taxon>
    </lineage>
</organism>
<proteinExistence type="inferred from homology"/>
<dbReference type="Proteomes" id="UP000478008">
    <property type="component" value="Unassembled WGS sequence"/>
</dbReference>
<evidence type="ECO:0000256" key="2">
    <source>
        <dbReference type="ARBA" id="ARBA00007626"/>
    </source>
</evidence>
<dbReference type="PROSITE" id="PS51375">
    <property type="entry name" value="PPR"/>
    <property type="match status" value="2"/>
</dbReference>
<dbReference type="Pfam" id="PF01535">
    <property type="entry name" value="PPR"/>
    <property type="match status" value="1"/>
</dbReference>
<evidence type="ECO:0000256" key="3">
    <source>
        <dbReference type="ARBA" id="ARBA00044527"/>
    </source>
</evidence>
<dbReference type="EMBL" id="CABFWN010000001">
    <property type="protein sequence ID" value="VUG15809.1"/>
    <property type="molecule type" value="Genomic_DNA"/>
</dbReference>
<dbReference type="Gene3D" id="1.25.40.10">
    <property type="entry name" value="Tetratricopeptide repeat domain"/>
    <property type="match status" value="3"/>
</dbReference>
<evidence type="ECO:0000256" key="1">
    <source>
        <dbReference type="ARBA" id="ARBA00004173"/>
    </source>
</evidence>
<name>A0A7D9GZ37_DEKBR</name>
<dbReference type="PANTHER" id="PTHR46128">
    <property type="entry name" value="MITOCHONDRIAL GROUP I INTRON SPLICING FACTOR CCM1"/>
    <property type="match status" value="1"/>
</dbReference>